<evidence type="ECO:0000313" key="1">
    <source>
        <dbReference type="EMBL" id="MCG5033346.1"/>
    </source>
</evidence>
<evidence type="ECO:0000313" key="2">
    <source>
        <dbReference type="Proteomes" id="UP001200089"/>
    </source>
</evidence>
<accession>A0AAW5CIE3</accession>
<sequence length="68" mass="7632">MELSGHHTTTSMMKEHSIDEITIKKIVGHSGAMTLTERVYTHLDVRVLIDAINKIVGERENGKENLTT</sequence>
<dbReference type="InterPro" id="IPR011010">
    <property type="entry name" value="DNA_brk_join_enz"/>
</dbReference>
<organism evidence="1 2">
    <name type="scientific">Blautia massiliensis</name>
    <name type="common">ex Durand et al. 2017</name>
    <dbReference type="NCBI Taxonomy" id="1737424"/>
    <lineage>
        <taxon>Bacteria</taxon>
        <taxon>Bacillati</taxon>
        <taxon>Bacillota</taxon>
        <taxon>Clostridia</taxon>
        <taxon>Lachnospirales</taxon>
        <taxon>Lachnospiraceae</taxon>
        <taxon>Blautia</taxon>
    </lineage>
</organism>
<dbReference type="AlphaFoldDB" id="A0AAW5CIE3"/>
<dbReference type="EMBL" id="JAKNDE010000007">
    <property type="protein sequence ID" value="MCG5033346.1"/>
    <property type="molecule type" value="Genomic_DNA"/>
</dbReference>
<protein>
    <submittedName>
        <fullName evidence="1">Integrase</fullName>
    </submittedName>
</protein>
<dbReference type="Proteomes" id="UP001200089">
    <property type="component" value="Unassembled WGS sequence"/>
</dbReference>
<reference evidence="1" key="1">
    <citation type="submission" date="2022-01" db="EMBL/GenBank/DDBJ databases">
        <title>Collection of gut derived symbiotic bacterial strains cultured from healthy donors.</title>
        <authorList>
            <person name="Lin H."/>
            <person name="Kohout C."/>
            <person name="Waligurski E."/>
            <person name="Pamer E.G."/>
        </authorList>
    </citation>
    <scope>NUCLEOTIDE SEQUENCE</scope>
    <source>
        <strain evidence="1">DFI.1.11</strain>
    </source>
</reference>
<gene>
    <name evidence="1" type="ORF">L0P48_06945</name>
</gene>
<comment type="caution">
    <text evidence="1">The sequence shown here is derived from an EMBL/GenBank/DDBJ whole genome shotgun (WGS) entry which is preliminary data.</text>
</comment>
<dbReference type="SUPFAM" id="SSF56349">
    <property type="entry name" value="DNA breaking-rejoining enzymes"/>
    <property type="match status" value="1"/>
</dbReference>
<proteinExistence type="predicted"/>
<dbReference type="GO" id="GO:0003677">
    <property type="term" value="F:DNA binding"/>
    <property type="evidence" value="ECO:0007669"/>
    <property type="project" value="InterPro"/>
</dbReference>
<dbReference type="RefSeq" id="WP_237971812.1">
    <property type="nucleotide sequence ID" value="NZ_JAKNDE010000007.1"/>
</dbReference>
<name>A0AAW5CIE3_9FIRM</name>